<keyword evidence="3" id="KW-1185">Reference proteome</keyword>
<dbReference type="SUPFAM" id="SSF53335">
    <property type="entry name" value="S-adenosyl-L-methionine-dependent methyltransferases"/>
    <property type="match status" value="1"/>
</dbReference>
<dbReference type="Proteomes" id="UP000554482">
    <property type="component" value="Unassembled WGS sequence"/>
</dbReference>
<dbReference type="Gene3D" id="3.40.50.150">
    <property type="entry name" value="Vaccinia Virus protein VP39"/>
    <property type="match status" value="1"/>
</dbReference>
<organism evidence="2 3">
    <name type="scientific">Thalictrum thalictroides</name>
    <name type="common">Rue-anemone</name>
    <name type="synonym">Anemone thalictroides</name>
    <dbReference type="NCBI Taxonomy" id="46969"/>
    <lineage>
        <taxon>Eukaryota</taxon>
        <taxon>Viridiplantae</taxon>
        <taxon>Streptophyta</taxon>
        <taxon>Embryophyta</taxon>
        <taxon>Tracheophyta</taxon>
        <taxon>Spermatophyta</taxon>
        <taxon>Magnoliopsida</taxon>
        <taxon>Ranunculales</taxon>
        <taxon>Ranunculaceae</taxon>
        <taxon>Thalictroideae</taxon>
        <taxon>Thalictrum</taxon>
    </lineage>
</organism>
<dbReference type="InterPro" id="IPR013216">
    <property type="entry name" value="Methyltransf_11"/>
</dbReference>
<dbReference type="OrthoDB" id="416496at2759"/>
<dbReference type="GO" id="GO:0032259">
    <property type="term" value="P:methylation"/>
    <property type="evidence" value="ECO:0007669"/>
    <property type="project" value="UniProtKB-KW"/>
</dbReference>
<dbReference type="InterPro" id="IPR052356">
    <property type="entry name" value="Thiol_S-MT"/>
</dbReference>
<dbReference type="InterPro" id="IPR029063">
    <property type="entry name" value="SAM-dependent_MTases_sf"/>
</dbReference>
<gene>
    <name evidence="2" type="ORF">FRX31_013135</name>
</gene>
<dbReference type="GO" id="GO:0008757">
    <property type="term" value="F:S-adenosylmethionine-dependent methyltransferase activity"/>
    <property type="evidence" value="ECO:0007669"/>
    <property type="project" value="InterPro"/>
</dbReference>
<dbReference type="PANTHER" id="PTHR45036:SF1">
    <property type="entry name" value="METHYLTRANSFERASE LIKE 7A"/>
    <property type="match status" value="1"/>
</dbReference>
<accession>A0A7J6WIQ3</accession>
<protein>
    <submittedName>
        <fullName evidence="2">Methyltransferase-like protein 7b</fullName>
    </submittedName>
</protein>
<keyword evidence="2" id="KW-0489">Methyltransferase</keyword>
<dbReference type="EMBL" id="JABWDY010014856">
    <property type="protein sequence ID" value="KAF5197276.1"/>
    <property type="molecule type" value="Genomic_DNA"/>
</dbReference>
<name>A0A7J6WIQ3_THATH</name>
<keyword evidence="2" id="KW-0808">Transferase</keyword>
<proteinExistence type="predicted"/>
<evidence type="ECO:0000313" key="2">
    <source>
        <dbReference type="EMBL" id="KAF5197276.1"/>
    </source>
</evidence>
<reference evidence="2 3" key="1">
    <citation type="submission" date="2020-06" db="EMBL/GenBank/DDBJ databases">
        <title>Transcriptomic and genomic resources for Thalictrum thalictroides and T. hernandezii: Facilitating candidate gene discovery in an emerging model plant lineage.</title>
        <authorList>
            <person name="Arias T."/>
            <person name="Riano-Pachon D.M."/>
            <person name="Di Stilio V.S."/>
        </authorList>
    </citation>
    <scope>NUCLEOTIDE SEQUENCE [LARGE SCALE GENOMIC DNA]</scope>
    <source>
        <strain evidence="3">cv. WT478/WT964</strain>
        <tissue evidence="2">Leaves</tissue>
    </source>
</reference>
<comment type="caution">
    <text evidence="2">The sequence shown here is derived from an EMBL/GenBank/DDBJ whole genome shotgun (WGS) entry which is preliminary data.</text>
</comment>
<evidence type="ECO:0000313" key="3">
    <source>
        <dbReference type="Proteomes" id="UP000554482"/>
    </source>
</evidence>
<evidence type="ECO:0000259" key="1">
    <source>
        <dbReference type="Pfam" id="PF08241"/>
    </source>
</evidence>
<dbReference type="CDD" id="cd02440">
    <property type="entry name" value="AdoMet_MTases"/>
    <property type="match status" value="1"/>
</dbReference>
<feature type="domain" description="Methyltransferase type 11" evidence="1">
    <location>
        <begin position="91"/>
        <end position="190"/>
    </location>
</feature>
<dbReference type="PANTHER" id="PTHR45036">
    <property type="entry name" value="METHYLTRANSFERASE LIKE 7B"/>
    <property type="match status" value="1"/>
</dbReference>
<sequence>MWLETGKYWVYVIKENAFLKCSQMLAKCDLIYSMKQLNFQDMLNRIHPPKPDWYEEFFALAMEKSMKSYEAEIAGYKAKLFTKLRGKSKVLELGIGTGPNLSYYAGDGGVSVFGIDPNKRMEKYARAAATSAGLSSSKFIFTQAVAEALPVNDASMDAVIGTLVLCSVKDVQLALQEVKRVLKPGGFYIFIEHVAAKDGTTLRFMQKVLDPLQQLVSDGCHLTRETGKYISQAGFSDINTNMAYLSNASLISPHVYGIASK</sequence>
<dbReference type="AlphaFoldDB" id="A0A7J6WIQ3"/>
<dbReference type="Pfam" id="PF08241">
    <property type="entry name" value="Methyltransf_11"/>
    <property type="match status" value="1"/>
</dbReference>